<protein>
    <submittedName>
        <fullName evidence="2">Uncharacterized protein</fullName>
    </submittedName>
</protein>
<dbReference type="AlphaFoldDB" id="A0A918N4Y3"/>
<accession>A0A918N4Y3</accession>
<comment type="caution">
    <text evidence="2">The sequence shown here is derived from an EMBL/GenBank/DDBJ whole genome shotgun (WGS) entry which is preliminary data.</text>
</comment>
<organism evidence="2 3">
    <name type="scientific">Aquimarina muelleri</name>
    <dbReference type="NCBI Taxonomy" id="279356"/>
    <lineage>
        <taxon>Bacteria</taxon>
        <taxon>Pseudomonadati</taxon>
        <taxon>Bacteroidota</taxon>
        <taxon>Flavobacteriia</taxon>
        <taxon>Flavobacteriales</taxon>
        <taxon>Flavobacteriaceae</taxon>
        <taxon>Aquimarina</taxon>
    </lineage>
</organism>
<evidence type="ECO:0000256" key="1">
    <source>
        <dbReference type="SAM" id="Phobius"/>
    </source>
</evidence>
<sequence>MEKIIETHPNPIMNPNTVHKLITETTKPDYIATTVKIIFGTFLLVRIIKTSTDLYFTIQDRKKENKI</sequence>
<keyword evidence="1" id="KW-0812">Transmembrane</keyword>
<dbReference type="RefSeq" id="WP_189457567.1">
    <property type="nucleotide sequence ID" value="NZ_BMWS01000042.1"/>
</dbReference>
<feature type="transmembrane region" description="Helical" evidence="1">
    <location>
        <begin position="30"/>
        <end position="48"/>
    </location>
</feature>
<keyword evidence="1" id="KW-0472">Membrane</keyword>
<reference evidence="2 3" key="1">
    <citation type="journal article" date="2014" name="Int. J. Syst. Evol. Microbiol.">
        <title>Complete genome sequence of Corynebacterium casei LMG S-19264T (=DSM 44701T), isolated from a smear-ripened cheese.</title>
        <authorList>
            <consortium name="US DOE Joint Genome Institute (JGI-PGF)"/>
            <person name="Walter F."/>
            <person name="Albersmeier A."/>
            <person name="Kalinowski J."/>
            <person name="Ruckert C."/>
        </authorList>
    </citation>
    <scope>NUCLEOTIDE SEQUENCE [LARGE SCALE GENOMIC DNA]</scope>
    <source>
        <strain evidence="2 3">KCTC 12285</strain>
    </source>
</reference>
<evidence type="ECO:0000313" key="3">
    <source>
        <dbReference type="Proteomes" id="UP000601108"/>
    </source>
</evidence>
<evidence type="ECO:0000313" key="2">
    <source>
        <dbReference type="EMBL" id="GGX33852.1"/>
    </source>
</evidence>
<keyword evidence="3" id="KW-1185">Reference proteome</keyword>
<keyword evidence="1" id="KW-1133">Transmembrane helix</keyword>
<dbReference type="EMBL" id="BMWS01000042">
    <property type="protein sequence ID" value="GGX33852.1"/>
    <property type="molecule type" value="Genomic_DNA"/>
</dbReference>
<name>A0A918N4Y3_9FLAO</name>
<dbReference type="Proteomes" id="UP000601108">
    <property type="component" value="Unassembled WGS sequence"/>
</dbReference>
<gene>
    <name evidence="2" type="ORF">GCM10007384_38230</name>
</gene>
<proteinExistence type="predicted"/>